<dbReference type="InterPro" id="IPR002156">
    <property type="entry name" value="RNaseH_domain"/>
</dbReference>
<dbReference type="InterPro" id="IPR052929">
    <property type="entry name" value="RNase_H-like_EbsB-rel"/>
</dbReference>
<dbReference type="CDD" id="cd06222">
    <property type="entry name" value="RNase_H_like"/>
    <property type="match status" value="1"/>
</dbReference>
<dbReference type="InterPro" id="IPR044730">
    <property type="entry name" value="RNase_H-like_dom_plant"/>
</dbReference>
<dbReference type="PANTHER" id="PTHR47074:SF61">
    <property type="entry name" value="RNASE H TYPE-1 DOMAIN-CONTAINING PROTEIN"/>
    <property type="match status" value="1"/>
</dbReference>
<evidence type="ECO:0000259" key="1">
    <source>
        <dbReference type="Pfam" id="PF13456"/>
    </source>
</evidence>
<dbReference type="EMBL" id="JABEZZ010000006">
    <property type="protein sequence ID" value="MBA0587272.1"/>
    <property type="molecule type" value="Genomic_DNA"/>
</dbReference>
<dbReference type="GO" id="GO:0004523">
    <property type="term" value="F:RNA-DNA hybrid ribonuclease activity"/>
    <property type="evidence" value="ECO:0007669"/>
    <property type="project" value="InterPro"/>
</dbReference>
<organism evidence="2 3">
    <name type="scientific">Gossypium raimondii</name>
    <name type="common">Peruvian cotton</name>
    <name type="synonym">Gossypium klotzschianum subsp. raimondii</name>
    <dbReference type="NCBI Taxonomy" id="29730"/>
    <lineage>
        <taxon>Eukaryota</taxon>
        <taxon>Viridiplantae</taxon>
        <taxon>Streptophyta</taxon>
        <taxon>Embryophyta</taxon>
        <taxon>Tracheophyta</taxon>
        <taxon>Spermatophyta</taxon>
        <taxon>Magnoliopsida</taxon>
        <taxon>eudicotyledons</taxon>
        <taxon>Gunneridae</taxon>
        <taxon>Pentapetalae</taxon>
        <taxon>rosids</taxon>
        <taxon>malvids</taxon>
        <taxon>Malvales</taxon>
        <taxon>Malvaceae</taxon>
        <taxon>Malvoideae</taxon>
        <taxon>Gossypium</taxon>
    </lineage>
</organism>
<sequence>RPPENQIVRINFDAAFSQRHFRSALRLVARNDRGKVLVSKSILENRIASPFAAEACACSQAVRLGIGMGVDEVEIEGDALTIIKKCQSNVEDNSKIAASIREIYTITRIDFPRFDLGIFQDGQTKRPT</sequence>
<dbReference type="AlphaFoldDB" id="A0A7J8PEI6"/>
<dbReference type="Proteomes" id="UP000593578">
    <property type="component" value="Unassembled WGS sequence"/>
</dbReference>
<dbReference type="GO" id="GO:0003676">
    <property type="term" value="F:nucleic acid binding"/>
    <property type="evidence" value="ECO:0007669"/>
    <property type="project" value="InterPro"/>
</dbReference>
<feature type="domain" description="RNase H type-1" evidence="1">
    <location>
        <begin position="11"/>
        <end position="114"/>
    </location>
</feature>
<evidence type="ECO:0000313" key="3">
    <source>
        <dbReference type="Proteomes" id="UP000593578"/>
    </source>
</evidence>
<protein>
    <recommendedName>
        <fullName evidence="1">RNase H type-1 domain-containing protein</fullName>
    </recommendedName>
</protein>
<dbReference type="Gene3D" id="3.30.420.10">
    <property type="entry name" value="Ribonuclease H-like superfamily/Ribonuclease H"/>
    <property type="match status" value="1"/>
</dbReference>
<gene>
    <name evidence="2" type="ORF">Gorai_000404</name>
</gene>
<name>A0A7J8PEI6_GOSRA</name>
<evidence type="ECO:0000313" key="2">
    <source>
        <dbReference type="EMBL" id="MBA0587272.1"/>
    </source>
</evidence>
<proteinExistence type="predicted"/>
<dbReference type="PANTHER" id="PTHR47074">
    <property type="entry name" value="BNAC02G40300D PROTEIN"/>
    <property type="match status" value="1"/>
</dbReference>
<dbReference type="InterPro" id="IPR036397">
    <property type="entry name" value="RNaseH_sf"/>
</dbReference>
<accession>A0A7J8PEI6</accession>
<reference evidence="2 3" key="1">
    <citation type="journal article" date="2019" name="Genome Biol. Evol.">
        <title>Insights into the evolution of the New World diploid cottons (Gossypium, subgenus Houzingenia) based on genome sequencing.</title>
        <authorList>
            <person name="Grover C.E."/>
            <person name="Arick M.A. 2nd"/>
            <person name="Thrash A."/>
            <person name="Conover J.L."/>
            <person name="Sanders W.S."/>
            <person name="Peterson D.G."/>
            <person name="Frelichowski J.E."/>
            <person name="Scheffler J.A."/>
            <person name="Scheffler B.E."/>
            <person name="Wendel J.F."/>
        </authorList>
    </citation>
    <scope>NUCLEOTIDE SEQUENCE [LARGE SCALE GENOMIC DNA]</scope>
    <source>
        <strain evidence="2">8</strain>
        <tissue evidence="2">Leaf</tissue>
    </source>
</reference>
<feature type="non-terminal residue" evidence="2">
    <location>
        <position position="1"/>
    </location>
</feature>
<comment type="caution">
    <text evidence="2">The sequence shown here is derived from an EMBL/GenBank/DDBJ whole genome shotgun (WGS) entry which is preliminary data.</text>
</comment>
<dbReference type="Pfam" id="PF13456">
    <property type="entry name" value="RVT_3"/>
    <property type="match status" value="1"/>
</dbReference>